<evidence type="ECO:0000313" key="1">
    <source>
        <dbReference type="EMBL" id="KAH9359541.1"/>
    </source>
</evidence>
<dbReference type="Proteomes" id="UP000821853">
    <property type="component" value="Chromosome 1"/>
</dbReference>
<comment type="caution">
    <text evidence="1">The sequence shown here is derived from an EMBL/GenBank/DDBJ whole genome shotgun (WGS) entry which is preliminary data.</text>
</comment>
<gene>
    <name evidence="1" type="ORF">HPB48_015989</name>
</gene>
<dbReference type="AlphaFoldDB" id="A0A9J6F993"/>
<keyword evidence="2" id="KW-1185">Reference proteome</keyword>
<dbReference type="VEuPathDB" id="VectorBase:HLOH_046249"/>
<reference evidence="1 2" key="1">
    <citation type="journal article" date="2020" name="Cell">
        <title>Large-Scale Comparative Analyses of Tick Genomes Elucidate Their Genetic Diversity and Vector Capacities.</title>
        <authorList>
            <consortium name="Tick Genome and Microbiome Consortium (TIGMIC)"/>
            <person name="Jia N."/>
            <person name="Wang J."/>
            <person name="Shi W."/>
            <person name="Du L."/>
            <person name="Sun Y."/>
            <person name="Zhan W."/>
            <person name="Jiang J.F."/>
            <person name="Wang Q."/>
            <person name="Zhang B."/>
            <person name="Ji P."/>
            <person name="Bell-Sakyi L."/>
            <person name="Cui X.M."/>
            <person name="Yuan T.T."/>
            <person name="Jiang B.G."/>
            <person name="Yang W.F."/>
            <person name="Lam T.T."/>
            <person name="Chang Q.C."/>
            <person name="Ding S.J."/>
            <person name="Wang X.J."/>
            <person name="Zhu J.G."/>
            <person name="Ruan X.D."/>
            <person name="Zhao L."/>
            <person name="Wei J.T."/>
            <person name="Ye R.Z."/>
            <person name="Que T.C."/>
            <person name="Du C.H."/>
            <person name="Zhou Y.H."/>
            <person name="Cheng J.X."/>
            <person name="Dai P.F."/>
            <person name="Guo W.B."/>
            <person name="Han X.H."/>
            <person name="Huang E.J."/>
            <person name="Li L.F."/>
            <person name="Wei W."/>
            <person name="Gao Y.C."/>
            <person name="Liu J.Z."/>
            <person name="Shao H.Z."/>
            <person name="Wang X."/>
            <person name="Wang C.C."/>
            <person name="Yang T.C."/>
            <person name="Huo Q.B."/>
            <person name="Li W."/>
            <person name="Chen H.Y."/>
            <person name="Chen S.E."/>
            <person name="Zhou L.G."/>
            <person name="Ni X.B."/>
            <person name="Tian J.H."/>
            <person name="Sheng Y."/>
            <person name="Liu T."/>
            <person name="Pan Y.S."/>
            <person name="Xia L.Y."/>
            <person name="Li J."/>
            <person name="Zhao F."/>
            <person name="Cao W.C."/>
        </authorList>
    </citation>
    <scope>NUCLEOTIDE SEQUENCE [LARGE SCALE GENOMIC DNA]</scope>
    <source>
        <strain evidence="1">HaeL-2018</strain>
    </source>
</reference>
<organism evidence="1 2">
    <name type="scientific">Haemaphysalis longicornis</name>
    <name type="common">Bush tick</name>
    <dbReference type="NCBI Taxonomy" id="44386"/>
    <lineage>
        <taxon>Eukaryota</taxon>
        <taxon>Metazoa</taxon>
        <taxon>Ecdysozoa</taxon>
        <taxon>Arthropoda</taxon>
        <taxon>Chelicerata</taxon>
        <taxon>Arachnida</taxon>
        <taxon>Acari</taxon>
        <taxon>Parasitiformes</taxon>
        <taxon>Ixodida</taxon>
        <taxon>Ixodoidea</taxon>
        <taxon>Ixodidae</taxon>
        <taxon>Haemaphysalinae</taxon>
        <taxon>Haemaphysalis</taxon>
    </lineage>
</organism>
<evidence type="ECO:0000313" key="2">
    <source>
        <dbReference type="Proteomes" id="UP000821853"/>
    </source>
</evidence>
<name>A0A9J6F993_HAELO</name>
<sequence length="141" mass="16596">MQWSNVFTFTCRRAGYTTFWRRGYLPRAFCHRLHSAPPPARAMCHAPDGNAFWRDFCWRPERPSYPHPIVEPSCCTVLVTKDNAFSRRFRLVRRKPKRSLRVLHPVSRPSQTPPLKSSKLLQVAERKMGPLEPRVHRTRTT</sequence>
<protein>
    <submittedName>
        <fullName evidence="1">Uncharacterized protein</fullName>
    </submittedName>
</protein>
<accession>A0A9J6F993</accession>
<proteinExistence type="predicted"/>
<dbReference type="EMBL" id="JABSTR010000001">
    <property type="protein sequence ID" value="KAH9359541.1"/>
    <property type="molecule type" value="Genomic_DNA"/>
</dbReference>